<proteinExistence type="predicted"/>
<accession>A0A7C3KGL3</accession>
<protein>
    <recommendedName>
        <fullName evidence="3">Lipoprotein</fullName>
    </recommendedName>
</protein>
<name>A0A7C3KGL3_9CYAN</name>
<reference evidence="2" key="1">
    <citation type="journal article" date="2020" name="mSystems">
        <title>Genome- and Community-Level Interaction Insights into Carbon Utilization and Element Cycling Functions of Hydrothermarchaeota in Hydrothermal Sediment.</title>
        <authorList>
            <person name="Zhou Z."/>
            <person name="Liu Y."/>
            <person name="Xu W."/>
            <person name="Pan J."/>
            <person name="Luo Z.H."/>
            <person name="Li M."/>
        </authorList>
    </citation>
    <scope>NUCLEOTIDE SEQUENCE [LARGE SCALE GENOMIC DNA]</scope>
    <source>
        <strain evidence="2">SpSt-418</strain>
    </source>
</reference>
<dbReference type="EMBL" id="DSRU01000246">
    <property type="protein sequence ID" value="HFM99451.1"/>
    <property type="molecule type" value="Genomic_DNA"/>
</dbReference>
<organism evidence="2">
    <name type="scientific">Oscillatoriales cyanobacterium SpSt-418</name>
    <dbReference type="NCBI Taxonomy" id="2282169"/>
    <lineage>
        <taxon>Bacteria</taxon>
        <taxon>Bacillati</taxon>
        <taxon>Cyanobacteriota</taxon>
        <taxon>Cyanophyceae</taxon>
        <taxon>Oscillatoriophycideae</taxon>
        <taxon>Oscillatoriales</taxon>
    </lineage>
</organism>
<sequence>MKSRLLSLFLLFLIASCKSAPNLRGKYESVSSGLEFTSTGEVRTDFRNPKYSDFVRRYKLYPDEQGYLIKMFDAIGTSNKRIKVLKDGIVLEDLDGDKKSVEYRKVERFSWE</sequence>
<evidence type="ECO:0000313" key="2">
    <source>
        <dbReference type="EMBL" id="HFM99451.1"/>
    </source>
</evidence>
<dbReference type="PROSITE" id="PS51257">
    <property type="entry name" value="PROKAR_LIPOPROTEIN"/>
    <property type="match status" value="1"/>
</dbReference>
<evidence type="ECO:0008006" key="3">
    <source>
        <dbReference type="Google" id="ProtNLM"/>
    </source>
</evidence>
<gene>
    <name evidence="2" type="ORF">ENR64_17145</name>
</gene>
<keyword evidence="1" id="KW-0732">Signal</keyword>
<feature type="chain" id="PRO_5027572891" description="Lipoprotein" evidence="1">
    <location>
        <begin position="21"/>
        <end position="112"/>
    </location>
</feature>
<evidence type="ECO:0000256" key="1">
    <source>
        <dbReference type="SAM" id="SignalP"/>
    </source>
</evidence>
<dbReference type="AlphaFoldDB" id="A0A7C3KGL3"/>
<comment type="caution">
    <text evidence="2">The sequence shown here is derived from an EMBL/GenBank/DDBJ whole genome shotgun (WGS) entry which is preliminary data.</text>
</comment>
<feature type="signal peptide" evidence="1">
    <location>
        <begin position="1"/>
        <end position="20"/>
    </location>
</feature>